<organism evidence="2 3">
    <name type="scientific">Cafeteria roenbergensis</name>
    <name type="common">Marine flagellate</name>
    <dbReference type="NCBI Taxonomy" id="33653"/>
    <lineage>
        <taxon>Eukaryota</taxon>
        <taxon>Sar</taxon>
        <taxon>Stramenopiles</taxon>
        <taxon>Bigyra</taxon>
        <taxon>Opalozoa</taxon>
        <taxon>Bicosoecida</taxon>
        <taxon>Cafeteriaceae</taxon>
        <taxon>Cafeteria</taxon>
    </lineage>
</organism>
<proteinExistence type="predicted"/>
<accession>A0A5A8CFT8</accession>
<evidence type="ECO:0000313" key="3">
    <source>
        <dbReference type="Proteomes" id="UP000323011"/>
    </source>
</evidence>
<protein>
    <submittedName>
        <fullName evidence="2">Uncharacterized protein</fullName>
    </submittedName>
</protein>
<feature type="region of interest" description="Disordered" evidence="1">
    <location>
        <begin position="1"/>
        <end position="20"/>
    </location>
</feature>
<comment type="caution">
    <text evidence="2">The sequence shown here is derived from an EMBL/GenBank/DDBJ whole genome shotgun (WGS) entry which is preliminary data.</text>
</comment>
<dbReference type="Proteomes" id="UP000323011">
    <property type="component" value="Unassembled WGS sequence"/>
</dbReference>
<name>A0A5A8CFT8_CAFRO</name>
<keyword evidence="3" id="KW-1185">Reference proteome</keyword>
<evidence type="ECO:0000256" key="1">
    <source>
        <dbReference type="SAM" id="MobiDB-lite"/>
    </source>
</evidence>
<dbReference type="EMBL" id="VLTN01000024">
    <property type="protein sequence ID" value="KAA0151895.1"/>
    <property type="molecule type" value="Genomic_DNA"/>
</dbReference>
<evidence type="ECO:0000313" key="2">
    <source>
        <dbReference type="EMBL" id="KAA0151895.1"/>
    </source>
</evidence>
<dbReference type="AlphaFoldDB" id="A0A5A8CFT8"/>
<gene>
    <name evidence="2" type="ORF">FNF29_04301</name>
</gene>
<sequence length="237" mass="25495">MLLRAARAGRRALSTSTAPDAPESVSAAWMALGLSVVGGGGTALYTYRKEASRLADVRAAGEQTTTGLDREAVEPESEWRVVAAIGPWPSKDASLLAQTVTAGGRVGGFEDMEFSASLLSTKVGPRVRVPLKVEFDGTGKGRARATLPLVNKEMEFDLWHLHHARSAGSSGDGLHVFGDGDSRQRAWVLCRAAKGTRKCQSAEWDDLSPARKELRRRGYAVQRLWTSEAAFPSEKSA</sequence>
<reference evidence="2 3" key="1">
    <citation type="submission" date="2019-07" db="EMBL/GenBank/DDBJ databases">
        <title>Genomes of Cafeteria roenbergensis.</title>
        <authorList>
            <person name="Fischer M.G."/>
            <person name="Hackl T."/>
            <person name="Roman M."/>
        </authorList>
    </citation>
    <scope>NUCLEOTIDE SEQUENCE [LARGE SCALE GENOMIC DNA]</scope>
    <source>
        <strain evidence="2 3">BVI</strain>
    </source>
</reference>